<evidence type="ECO:0000313" key="2">
    <source>
        <dbReference type="EMBL" id="GAA2214740.1"/>
    </source>
</evidence>
<comment type="caution">
    <text evidence="2">The sequence shown here is derived from an EMBL/GenBank/DDBJ whole genome shotgun (WGS) entry which is preliminary data.</text>
</comment>
<proteinExistence type="predicted"/>
<evidence type="ECO:0000313" key="3">
    <source>
        <dbReference type="Proteomes" id="UP001499843"/>
    </source>
</evidence>
<dbReference type="Pfam" id="PF13304">
    <property type="entry name" value="AAA_21"/>
    <property type="match status" value="1"/>
</dbReference>
<organism evidence="2 3">
    <name type="scientific">Nonomuraea monospora</name>
    <dbReference type="NCBI Taxonomy" id="568818"/>
    <lineage>
        <taxon>Bacteria</taxon>
        <taxon>Bacillati</taxon>
        <taxon>Actinomycetota</taxon>
        <taxon>Actinomycetes</taxon>
        <taxon>Streptosporangiales</taxon>
        <taxon>Streptosporangiaceae</taxon>
        <taxon>Nonomuraea</taxon>
    </lineage>
</organism>
<accession>A0ABN3CZ28</accession>
<evidence type="ECO:0000259" key="1">
    <source>
        <dbReference type="Pfam" id="PF13304"/>
    </source>
</evidence>
<keyword evidence="2" id="KW-0547">Nucleotide-binding</keyword>
<feature type="domain" description="ATPase AAA-type core" evidence="1">
    <location>
        <begin position="44"/>
        <end position="333"/>
    </location>
</feature>
<dbReference type="GO" id="GO:0005524">
    <property type="term" value="F:ATP binding"/>
    <property type="evidence" value="ECO:0007669"/>
    <property type="project" value="UniProtKB-KW"/>
</dbReference>
<dbReference type="Proteomes" id="UP001499843">
    <property type="component" value="Unassembled WGS sequence"/>
</dbReference>
<reference evidence="2 3" key="1">
    <citation type="journal article" date="2019" name="Int. J. Syst. Evol. Microbiol.">
        <title>The Global Catalogue of Microorganisms (GCM) 10K type strain sequencing project: providing services to taxonomists for standard genome sequencing and annotation.</title>
        <authorList>
            <consortium name="The Broad Institute Genomics Platform"/>
            <consortium name="The Broad Institute Genome Sequencing Center for Infectious Disease"/>
            <person name="Wu L."/>
            <person name="Ma J."/>
        </authorList>
    </citation>
    <scope>NUCLEOTIDE SEQUENCE [LARGE SCALE GENOMIC DNA]</scope>
    <source>
        <strain evidence="2 3">JCM 16114</strain>
    </source>
</reference>
<dbReference type="EMBL" id="BAAAQX010000043">
    <property type="protein sequence ID" value="GAA2214740.1"/>
    <property type="molecule type" value="Genomic_DNA"/>
</dbReference>
<sequence>MLIRFEVANFRSMLDPVELSMMAIDRSRAGARPLPGLCKSLLPVAAIFGPNASGKSNVIAAIAWLREAVRESLRLWDDEIPVEPFAFAEGRKRLSEFTVEYAVSGVRYAYAVALDRQAVHYEALFHYSGKNRRRIFERDAQHLKLQRGLGNLSGTRRLLTPRTLALSIARRFDEPMVSRFADHLLAGRTLGLPISGPPAGGTMSWLDPERPDMPSQADRAQALELLRFVDPGIDDVLIEGPRTRRRTRLVHRTAEEKAALDFAQESEGMRAWFDLIGPVLGALKAGSLLLFDGSSEGLHPTLSMRLLALFRDPVTNPEGAQMVFTSHDAGLLDHLSKDEVWLAEKADGATRLGAAGGDEVACSVIGQLCARAPKGAGVAPQAPG</sequence>
<protein>
    <submittedName>
        <fullName evidence="2">ATP-binding protein</fullName>
    </submittedName>
</protein>
<dbReference type="GO" id="GO:0016779">
    <property type="term" value="F:nucleotidyltransferase activity"/>
    <property type="evidence" value="ECO:0007669"/>
    <property type="project" value="UniProtKB-KW"/>
</dbReference>
<dbReference type="PANTHER" id="PTHR40396:SF1">
    <property type="entry name" value="ATPASE AAA-TYPE CORE DOMAIN-CONTAINING PROTEIN"/>
    <property type="match status" value="1"/>
</dbReference>
<dbReference type="InterPro" id="IPR003959">
    <property type="entry name" value="ATPase_AAA_core"/>
</dbReference>
<dbReference type="SUPFAM" id="SSF52540">
    <property type="entry name" value="P-loop containing nucleoside triphosphate hydrolases"/>
    <property type="match status" value="1"/>
</dbReference>
<gene>
    <name evidence="2" type="ORF">GCM10009850_102050</name>
</gene>
<dbReference type="PANTHER" id="PTHR40396">
    <property type="entry name" value="ATPASE-LIKE PROTEIN"/>
    <property type="match status" value="1"/>
</dbReference>
<keyword evidence="3" id="KW-1185">Reference proteome</keyword>
<keyword evidence="2" id="KW-0808">Transferase</keyword>
<name>A0ABN3CZ28_9ACTN</name>
<dbReference type="Gene3D" id="3.40.50.300">
    <property type="entry name" value="P-loop containing nucleotide triphosphate hydrolases"/>
    <property type="match status" value="1"/>
</dbReference>
<keyword evidence="2" id="KW-0067">ATP-binding</keyword>
<dbReference type="InterPro" id="IPR027417">
    <property type="entry name" value="P-loop_NTPase"/>
</dbReference>
<dbReference type="RefSeq" id="WP_344492861.1">
    <property type="nucleotide sequence ID" value="NZ_BAAAQX010000043.1"/>
</dbReference>
<keyword evidence="2" id="KW-0548">Nucleotidyltransferase</keyword>